<dbReference type="OrthoDB" id="8449199at2"/>
<keyword evidence="3" id="KW-1185">Reference proteome</keyword>
<feature type="transmembrane region" description="Helical" evidence="1">
    <location>
        <begin position="26"/>
        <end position="46"/>
    </location>
</feature>
<evidence type="ECO:0000313" key="3">
    <source>
        <dbReference type="Proteomes" id="UP000318055"/>
    </source>
</evidence>
<feature type="transmembrane region" description="Helical" evidence="1">
    <location>
        <begin position="114"/>
        <end position="134"/>
    </location>
</feature>
<dbReference type="Proteomes" id="UP000318055">
    <property type="component" value="Chromosome"/>
</dbReference>
<accession>A0A518RH33</accession>
<feature type="transmembrane region" description="Helical" evidence="1">
    <location>
        <begin position="58"/>
        <end position="80"/>
    </location>
</feature>
<organism evidence="2 3">
    <name type="scientific">Sphingomonas suaedae</name>
    <dbReference type="NCBI Taxonomy" id="2599297"/>
    <lineage>
        <taxon>Bacteria</taxon>
        <taxon>Pseudomonadati</taxon>
        <taxon>Pseudomonadota</taxon>
        <taxon>Alphaproteobacteria</taxon>
        <taxon>Sphingomonadales</taxon>
        <taxon>Sphingomonadaceae</taxon>
        <taxon>Sphingomonas</taxon>
    </lineage>
</organism>
<proteinExistence type="predicted"/>
<reference evidence="2 3" key="1">
    <citation type="submission" date="2019-07" db="EMBL/GenBank/DDBJ databases">
        <title>Sphingomonas alkalisoli sp. nov., isolated from rhizosphere soil of Suaedae salsa.</title>
        <authorList>
            <person name="Zhang H."/>
            <person name="Xu L."/>
            <person name="Zhang J.-X."/>
            <person name="Sun J.-Q."/>
        </authorList>
    </citation>
    <scope>NUCLEOTIDE SEQUENCE [LARGE SCALE GENOMIC DNA]</scope>
    <source>
        <strain evidence="2 3">XS-10</strain>
    </source>
</reference>
<keyword evidence="1" id="KW-0472">Membrane</keyword>
<keyword evidence="1" id="KW-1133">Transmembrane helix</keyword>
<dbReference type="AlphaFoldDB" id="A0A518RH33"/>
<protein>
    <submittedName>
        <fullName evidence="2">Uncharacterized protein</fullName>
    </submittedName>
</protein>
<dbReference type="RefSeq" id="WP_145847631.1">
    <property type="nucleotide sequence ID" value="NZ_CP042239.1"/>
</dbReference>
<feature type="transmembrane region" description="Helical" evidence="1">
    <location>
        <begin position="140"/>
        <end position="160"/>
    </location>
</feature>
<sequence>MKINVASIVRDHWATLYDAQSNRTNYVDVIVFYALPIVVGAAAYAFCFKVKPEGYNVSITFFGIFLALLLNIQVAIFAIFQRKWDAPSDKRQADAQKVELEDRRKLLGELNSNISYLTIVSCVALIAFLIFYVAELREGIGPAVAVALYSHFILTFVMIVKRSHALFQKEYRDSPE</sequence>
<evidence type="ECO:0000256" key="1">
    <source>
        <dbReference type="SAM" id="Phobius"/>
    </source>
</evidence>
<dbReference type="KEGG" id="ssua:FPZ54_12400"/>
<keyword evidence="1" id="KW-0812">Transmembrane</keyword>
<evidence type="ECO:0000313" key="2">
    <source>
        <dbReference type="EMBL" id="QDX26729.1"/>
    </source>
</evidence>
<name>A0A518RH33_9SPHN</name>
<dbReference type="EMBL" id="CP042239">
    <property type="protein sequence ID" value="QDX26729.1"/>
    <property type="molecule type" value="Genomic_DNA"/>
</dbReference>
<gene>
    <name evidence="2" type="ORF">FPZ54_12400</name>
</gene>